<evidence type="ECO:0000256" key="1">
    <source>
        <dbReference type="ARBA" id="ARBA00004477"/>
    </source>
</evidence>
<feature type="transmembrane region" description="Helical" evidence="14">
    <location>
        <begin position="108"/>
        <end position="127"/>
    </location>
</feature>
<keyword evidence="8 14" id="KW-0256">Endoplasmic reticulum</keyword>
<evidence type="ECO:0000256" key="5">
    <source>
        <dbReference type="ARBA" id="ARBA00022676"/>
    </source>
</evidence>
<comment type="subcellular location">
    <subcellularLocation>
        <location evidence="1 14">Endoplasmic reticulum membrane</location>
        <topology evidence="1 14">Multi-pass membrane protein</topology>
    </subcellularLocation>
</comment>
<comment type="pathway">
    <text evidence="2 14">Protein modification; protein glycosylation.</text>
</comment>
<evidence type="ECO:0000256" key="2">
    <source>
        <dbReference type="ARBA" id="ARBA00004922"/>
    </source>
</evidence>
<feature type="transmembrane region" description="Helical" evidence="14">
    <location>
        <begin position="360"/>
        <end position="379"/>
    </location>
</feature>
<feature type="transmembrane region" description="Helical" evidence="14">
    <location>
        <begin position="385"/>
        <end position="404"/>
    </location>
</feature>
<keyword evidence="5 14" id="KW-0328">Glycosyltransferase</keyword>
<evidence type="ECO:0000313" key="15">
    <source>
        <dbReference type="EMBL" id="TDL27387.1"/>
    </source>
</evidence>
<dbReference type="InterPro" id="IPR007873">
    <property type="entry name" value="Glycosyltransferase_ALG3"/>
</dbReference>
<reference evidence="15 16" key="1">
    <citation type="submission" date="2018-06" db="EMBL/GenBank/DDBJ databases">
        <title>A transcriptomic atlas of mushroom development highlights an independent origin of complex multicellularity.</title>
        <authorList>
            <consortium name="DOE Joint Genome Institute"/>
            <person name="Krizsan K."/>
            <person name="Almasi E."/>
            <person name="Merenyi Z."/>
            <person name="Sahu N."/>
            <person name="Viragh M."/>
            <person name="Koszo T."/>
            <person name="Mondo S."/>
            <person name="Kiss B."/>
            <person name="Balint B."/>
            <person name="Kues U."/>
            <person name="Barry K."/>
            <person name="Hegedus J.C."/>
            <person name="Henrissat B."/>
            <person name="Johnson J."/>
            <person name="Lipzen A."/>
            <person name="Ohm R."/>
            <person name="Nagy I."/>
            <person name="Pangilinan J."/>
            <person name="Yan J."/>
            <person name="Xiong Y."/>
            <person name="Grigoriev I.V."/>
            <person name="Hibbett D.S."/>
            <person name="Nagy L.G."/>
        </authorList>
    </citation>
    <scope>NUCLEOTIDE SEQUENCE [LARGE SCALE GENOMIC DNA]</scope>
    <source>
        <strain evidence="15 16">SZMC22713</strain>
    </source>
</reference>
<evidence type="ECO:0000256" key="12">
    <source>
        <dbReference type="ARBA" id="ARBA00049506"/>
    </source>
</evidence>
<keyword evidence="16" id="KW-1185">Reference proteome</keyword>
<dbReference type="PANTHER" id="PTHR12646">
    <property type="entry name" value="NOT56 - RELATED"/>
    <property type="match status" value="1"/>
</dbReference>
<dbReference type="EC" id="2.4.1.258" evidence="3 14"/>
<dbReference type="Pfam" id="PF05208">
    <property type="entry name" value="ALG3"/>
    <property type="match status" value="1"/>
</dbReference>
<dbReference type="UniPathway" id="UPA00378"/>
<dbReference type="EMBL" id="ML170159">
    <property type="protein sequence ID" value="TDL27387.1"/>
    <property type="molecule type" value="Genomic_DNA"/>
</dbReference>
<dbReference type="PANTHER" id="PTHR12646:SF0">
    <property type="entry name" value="DOL-P-MAN:MAN(5)GLCNAC(2)-PP-DOL ALPHA-1,3-MANNOSYLTRANSFERASE"/>
    <property type="match status" value="1"/>
</dbReference>
<comment type="catalytic activity">
    <reaction evidence="12 14">
        <text>an alpha-D-Man-(1-&gt;2)-alpha-D-Man-(1-&gt;2)-alpha-D-Man-(1-&gt;3)-[alpha-D-Man-(1-&gt;6)]-beta-D-Man-(1-&gt;4)-beta-D-GlcNAc-(1-&gt;4)-alpha-D-GlcNAc-diphospho-di-trans,poly-cis-dolichol + a di-trans,poly-cis-dolichyl beta-D-mannosyl phosphate = an alpha-D-Man-(1-&gt;2)-alpha-D-Man-(1-&gt;2)-alpha-D-Man-(1-&gt;3)-[alpha-D-Man-(1-&gt;3)-alpha-D-Man-(1-&gt;6)]-beta-D-Man-(1-&gt;4)-beta-D-GlcNAc-(1-&gt;4)-alpha-D-GlcNAc-diphospho-di-trans,poly-cis-dolichol + a di-trans,poly-cis-dolichyl phosphate + H(+)</text>
        <dbReference type="Rhea" id="RHEA:29527"/>
        <dbReference type="Rhea" id="RHEA-COMP:19498"/>
        <dbReference type="Rhea" id="RHEA-COMP:19501"/>
        <dbReference type="Rhea" id="RHEA-COMP:19516"/>
        <dbReference type="Rhea" id="RHEA-COMP:19517"/>
        <dbReference type="ChEBI" id="CHEBI:15378"/>
        <dbReference type="ChEBI" id="CHEBI:57683"/>
        <dbReference type="ChEBI" id="CHEBI:58211"/>
        <dbReference type="ChEBI" id="CHEBI:132515"/>
        <dbReference type="ChEBI" id="CHEBI:132516"/>
        <dbReference type="EC" id="2.4.1.258"/>
    </reaction>
    <physiologicalReaction direction="left-to-right" evidence="12 14">
        <dbReference type="Rhea" id="RHEA:29528"/>
    </physiologicalReaction>
</comment>
<evidence type="ECO:0000256" key="11">
    <source>
        <dbReference type="ARBA" id="ARBA00044743"/>
    </source>
</evidence>
<dbReference type="OrthoDB" id="20028at2759"/>
<organism evidence="15 16">
    <name type="scientific">Rickenella mellea</name>
    <dbReference type="NCBI Taxonomy" id="50990"/>
    <lineage>
        <taxon>Eukaryota</taxon>
        <taxon>Fungi</taxon>
        <taxon>Dikarya</taxon>
        <taxon>Basidiomycota</taxon>
        <taxon>Agaricomycotina</taxon>
        <taxon>Agaricomycetes</taxon>
        <taxon>Hymenochaetales</taxon>
        <taxon>Rickenellaceae</taxon>
        <taxon>Rickenella</taxon>
    </lineage>
</organism>
<evidence type="ECO:0000313" key="16">
    <source>
        <dbReference type="Proteomes" id="UP000294933"/>
    </source>
</evidence>
<dbReference type="AlphaFoldDB" id="A0A4Y7QIC3"/>
<feature type="transmembrane region" description="Helical" evidence="14">
    <location>
        <begin position="21"/>
        <end position="42"/>
    </location>
</feature>
<evidence type="ECO:0000256" key="10">
    <source>
        <dbReference type="ARBA" id="ARBA00023136"/>
    </source>
</evidence>
<keyword evidence="7 14" id="KW-0812">Transmembrane</keyword>
<name>A0A4Y7QIC3_9AGAM</name>
<accession>A0A4Y7QIC3</accession>
<proteinExistence type="inferred from homology"/>
<evidence type="ECO:0000256" key="13">
    <source>
        <dbReference type="ARBA" id="ARBA00093457"/>
    </source>
</evidence>
<gene>
    <name evidence="15" type="ORF">BD410DRAFT_713688</name>
</gene>
<keyword evidence="10 14" id="KW-0472">Membrane</keyword>
<feature type="transmembrane region" description="Helical" evidence="14">
    <location>
        <begin position="215"/>
        <end position="233"/>
    </location>
</feature>
<evidence type="ECO:0000256" key="7">
    <source>
        <dbReference type="ARBA" id="ARBA00022692"/>
    </source>
</evidence>
<feature type="transmembrane region" description="Helical" evidence="14">
    <location>
        <begin position="320"/>
        <end position="339"/>
    </location>
</feature>
<dbReference type="VEuPathDB" id="FungiDB:BD410DRAFT_713688"/>
<keyword evidence="6 14" id="KW-0808">Transferase</keyword>
<protein>
    <recommendedName>
        <fullName evidence="4 14">Dol-P-Man:Man(5)GlcNAc(2)-PP-Dol alpha-1,3-mannosyltransferase</fullName>
        <ecNumber evidence="3 14">2.4.1.258</ecNumber>
    </recommendedName>
    <alternativeName>
        <fullName evidence="14">Dol-P-Man-dependent alpha(1-3)-mannosyltransferase</fullName>
    </alternativeName>
</protein>
<dbReference type="Proteomes" id="UP000294933">
    <property type="component" value="Unassembled WGS sequence"/>
</dbReference>
<evidence type="ECO:0000256" key="3">
    <source>
        <dbReference type="ARBA" id="ARBA00011964"/>
    </source>
</evidence>
<feature type="transmembrane region" description="Helical" evidence="14">
    <location>
        <begin position="179"/>
        <end position="203"/>
    </location>
</feature>
<dbReference type="STRING" id="50990.A0A4Y7QIC3"/>
<comment type="similarity">
    <text evidence="13">Belongs to the glycosyltransferase ALG3 family.</text>
</comment>
<dbReference type="GO" id="GO:0052925">
    <property type="term" value="F:dol-P-Man:Man(5)GlcNAc(2)-PP-Dol alpha-1,3-mannosyltransferase activity"/>
    <property type="evidence" value="ECO:0007669"/>
    <property type="project" value="UniProtKB-EC"/>
</dbReference>
<comment type="function">
    <text evidence="11 14">Dol-P-Man:Man(5)GlcNAc(2)-PP-Dol alpha-1,3-mannosyltransferase that operates in the biosynthetic pathway of dolichol-linked oligosaccharides, the glycan precursors employed in protein asparagine (N)-glycosylation. The assembly of dolichol-linked oligosaccharides begins on the cytosolic side of the endoplasmic reticulum membrane and finishes in its lumen. The sequential addition of sugars to dolichol pyrophosphate produces dolichol-linked oligosaccharides containing fourteen sugars, including two GlcNAcs, nine mannoses and three glucoses. Once assembled, the oligosaccharide is transferred from the lipid to nascent proteins by oligosaccharyltransferases. In the lumen of the endoplasmic reticulum, adds the first dolichyl beta-D-mannosyl phosphate derived mannose in an alpha-1,3 linkage to Man(5)GlcNAc(2)-PP-dolichol to produce Man(6)GlcNAc(2)-PP-dolichol.</text>
</comment>
<sequence>MQSVKDTTLFKWLRLILTDPAYFSTLAFLIIVGDAILTQLIIRFVPYTEIDWETYMYHIDMFNAGERNYTAITGPTGALVYPAGHVHIHQFLHSATSTGLNVRLAQHIYGILYLASLTLSCTIYGRAGGIPNWVLILLPLSKRLHSIFVLRLFNDCWATVAMQAAIASYCQGWDSLGTLLFSLAVSVKMNVLLYMPGVLLILWKRNGCLGTARHVLRFVGVQAIVAFPFLSRYPGEYLSQAFDLSRIFLYKWTVNWRFINEEIFLSPEWAKGLLIGHVCVLMAFAAVKWCRQDKGLFGVISRGLVHPSEPPVTVTPSADYVATVLMTCNLIGIIFARSLHYQFYSWYAQQIPILLWRTNFPIALRLAMWVCIEYTWNIFPSTKISSALLVATNALLLAGIWFGWPEGKRKVHRLKKNKKRNY</sequence>
<evidence type="ECO:0000256" key="9">
    <source>
        <dbReference type="ARBA" id="ARBA00022989"/>
    </source>
</evidence>
<dbReference type="GO" id="GO:0005789">
    <property type="term" value="C:endoplasmic reticulum membrane"/>
    <property type="evidence" value="ECO:0007669"/>
    <property type="project" value="UniProtKB-SubCell"/>
</dbReference>
<evidence type="ECO:0000256" key="6">
    <source>
        <dbReference type="ARBA" id="ARBA00022679"/>
    </source>
</evidence>
<keyword evidence="9 14" id="KW-1133">Transmembrane helix</keyword>
<evidence type="ECO:0000256" key="8">
    <source>
        <dbReference type="ARBA" id="ARBA00022824"/>
    </source>
</evidence>
<evidence type="ECO:0000256" key="4">
    <source>
        <dbReference type="ARBA" id="ARBA00015561"/>
    </source>
</evidence>
<evidence type="ECO:0000256" key="14">
    <source>
        <dbReference type="RuleBase" id="RU364047"/>
    </source>
</evidence>